<evidence type="ECO:0000313" key="1">
    <source>
        <dbReference type="EMBL" id="VUX47876.1"/>
    </source>
</evidence>
<comment type="caution">
    <text evidence="1">The sequence shown here is derived from an EMBL/GenBank/DDBJ whole genome shotgun (WGS) entry which is preliminary data.</text>
</comment>
<dbReference type="EMBL" id="UXAT02000053">
    <property type="protein sequence ID" value="VUX47876.1"/>
    <property type="molecule type" value="Genomic_DNA"/>
</dbReference>
<accession>A0A564WHE6</accession>
<name>A0A564WHE6_9PROT</name>
<gene>
    <name evidence="1" type="ORF">DF3PA_80036</name>
</gene>
<evidence type="ECO:0000313" key="2">
    <source>
        <dbReference type="Proteomes" id="UP000326641"/>
    </source>
</evidence>
<dbReference type="InterPro" id="IPR009363">
    <property type="entry name" value="Phage_Mu_Gp16"/>
</dbReference>
<reference evidence="1" key="1">
    <citation type="submission" date="2018-11" db="EMBL/GenBank/DDBJ databases">
        <authorList>
            <person name="Onetto C."/>
        </authorList>
    </citation>
    <scope>NUCLEOTIDE SEQUENCE [LARGE SCALE GENOMIC DNA]</scope>
</reference>
<protein>
    <submittedName>
        <fullName evidence="1">Mu-like prophage protein gp16</fullName>
    </submittedName>
</protein>
<dbReference type="Proteomes" id="UP000326641">
    <property type="component" value="Unassembled WGS sequence"/>
</dbReference>
<organism evidence="1 2">
    <name type="scientific">Candidatus Defluviicoccus seviourii</name>
    <dbReference type="NCBI Taxonomy" id="2565273"/>
    <lineage>
        <taxon>Bacteria</taxon>
        <taxon>Pseudomonadati</taxon>
        <taxon>Pseudomonadota</taxon>
        <taxon>Alphaproteobacteria</taxon>
        <taxon>Rhodospirillales</taxon>
        <taxon>Rhodospirillaceae</taxon>
        <taxon>Defluviicoccus</taxon>
    </lineage>
</organism>
<keyword evidence="2" id="KW-1185">Reference proteome</keyword>
<sequence length="240" mass="26594">MADPDRQRQLKAIHVRRRQLGLDEETYREVLERATGKRSAAEMTEWERRQALDELTRLGAPRPKPAVPASLMSRPLRSGQAAKAIALWRALYNFGALRDGSEAALDRWVRSSNFRVSALRFADAPALNQVIEGLKAWLERAGGPAGPTDDDVTQLNAWRSGAGLAPVDAGAVAKFRLVEAQWRRLAEMGALHHGPQARLDTYLTKRGQVAAPQFLEPATADAIIEELGAWIRRMKKESTA</sequence>
<dbReference type="AlphaFoldDB" id="A0A564WHE6"/>
<proteinExistence type="predicted"/>
<dbReference type="Pfam" id="PF06252">
    <property type="entry name" value="GemA"/>
    <property type="match status" value="2"/>
</dbReference>